<dbReference type="InterPro" id="IPR026039">
    <property type="entry name" value="YfgM"/>
</dbReference>
<feature type="transmembrane region" description="Helical" evidence="9">
    <location>
        <begin position="20"/>
        <end position="41"/>
    </location>
</feature>
<gene>
    <name evidence="11" type="ORF">GCM10010995_14560</name>
</gene>
<evidence type="ECO:0000256" key="7">
    <source>
        <dbReference type="ARBA" id="ARBA00024197"/>
    </source>
</evidence>
<evidence type="ECO:0000256" key="8">
    <source>
        <dbReference type="ARBA" id="ARBA00024235"/>
    </source>
</evidence>
<dbReference type="EMBL" id="BMJS01000014">
    <property type="protein sequence ID" value="GGF98403.1"/>
    <property type="molecule type" value="Genomic_DNA"/>
</dbReference>
<dbReference type="InterPro" id="IPR018704">
    <property type="entry name" value="SecYEG/CpoB_TPR"/>
</dbReference>
<evidence type="ECO:0000256" key="9">
    <source>
        <dbReference type="SAM" id="Phobius"/>
    </source>
</evidence>
<evidence type="ECO:0000256" key="3">
    <source>
        <dbReference type="ARBA" id="ARBA00022692"/>
    </source>
</evidence>
<dbReference type="Pfam" id="PF09976">
    <property type="entry name" value="TPR_21"/>
    <property type="match status" value="1"/>
</dbReference>
<accession>A0A8J2Z4U1</accession>
<dbReference type="PANTHER" id="PTHR38035">
    <property type="entry name" value="UPF0070 PROTEIN YFGM"/>
    <property type="match status" value="1"/>
</dbReference>
<dbReference type="PIRSF" id="PIRSF006170">
    <property type="entry name" value="YfgM"/>
    <property type="match status" value="1"/>
</dbReference>
<evidence type="ECO:0000256" key="5">
    <source>
        <dbReference type="ARBA" id="ARBA00023136"/>
    </source>
</evidence>
<dbReference type="AlphaFoldDB" id="A0A8J2Z4U1"/>
<comment type="subcellular location">
    <subcellularLocation>
        <location evidence="1">Cell membrane</location>
        <topology evidence="1">Single-pass type II membrane protein</topology>
    </subcellularLocation>
</comment>
<keyword evidence="2" id="KW-1003">Cell membrane</keyword>
<sequence length="215" mass="23859">MAEQLDNNELDKVKLLWKKYGSKLVTLICVILILIIAWQYWQKRKLENNVQAAELYQNLALIADNASSNSEAILNQAQNLISLYPKSIYADFARLEIAKQSVLKNQLDQAAASLKQVADNTLNPNLQAIAKLRLARVELAQNKTTDAIATLNSITLAGFALSSNMLLGDAYFANKDYAKAKTYWQSALSQADKPELASIKSLLQMKIDNLAALSK</sequence>
<dbReference type="OrthoDB" id="9789675at2"/>
<comment type="similarity">
    <text evidence="7">Belongs to the YfgM family.</text>
</comment>
<dbReference type="Gene3D" id="1.25.40.10">
    <property type="entry name" value="Tetratricopeptide repeat domain"/>
    <property type="match status" value="2"/>
</dbReference>
<reference evidence="11" key="1">
    <citation type="journal article" date="2014" name="Int. J. Syst. Evol. Microbiol.">
        <title>Complete genome sequence of Corynebacterium casei LMG S-19264T (=DSM 44701T), isolated from a smear-ripened cheese.</title>
        <authorList>
            <consortium name="US DOE Joint Genome Institute (JGI-PGF)"/>
            <person name="Walter F."/>
            <person name="Albersmeier A."/>
            <person name="Kalinowski J."/>
            <person name="Ruckert C."/>
        </authorList>
    </citation>
    <scope>NUCLEOTIDE SEQUENCE</scope>
    <source>
        <strain evidence="11">CGMCC 1.15758</strain>
    </source>
</reference>
<dbReference type="InterPro" id="IPR011990">
    <property type="entry name" value="TPR-like_helical_dom_sf"/>
</dbReference>
<dbReference type="GO" id="GO:0005886">
    <property type="term" value="C:plasma membrane"/>
    <property type="evidence" value="ECO:0007669"/>
    <property type="project" value="UniProtKB-SubCell"/>
</dbReference>
<dbReference type="GO" id="GO:0044877">
    <property type="term" value="F:protein-containing complex binding"/>
    <property type="evidence" value="ECO:0007669"/>
    <property type="project" value="InterPro"/>
</dbReference>
<evidence type="ECO:0000256" key="6">
    <source>
        <dbReference type="ARBA" id="ARBA00023186"/>
    </source>
</evidence>
<dbReference type="SUPFAM" id="SSF48452">
    <property type="entry name" value="TPR-like"/>
    <property type="match status" value="1"/>
</dbReference>
<feature type="domain" description="Ancillary SecYEG translocon subunit/Cell division coordinator CpoB TPR" evidence="10">
    <location>
        <begin position="16"/>
        <end position="211"/>
    </location>
</feature>
<dbReference type="RefSeq" id="WP_117002680.1">
    <property type="nucleotide sequence ID" value="NZ_BMJS01000014.1"/>
</dbReference>
<keyword evidence="5 9" id="KW-0472">Membrane</keyword>
<comment type="caution">
    <text evidence="11">The sequence shown here is derived from an EMBL/GenBank/DDBJ whole genome shotgun (WGS) entry which is preliminary data.</text>
</comment>
<evidence type="ECO:0000256" key="4">
    <source>
        <dbReference type="ARBA" id="ARBA00022989"/>
    </source>
</evidence>
<evidence type="ECO:0000256" key="2">
    <source>
        <dbReference type="ARBA" id="ARBA00022475"/>
    </source>
</evidence>
<dbReference type="Proteomes" id="UP000636949">
    <property type="component" value="Unassembled WGS sequence"/>
</dbReference>
<protein>
    <recommendedName>
        <fullName evidence="8">Ancillary SecYEG translocon subunit</fullName>
    </recommendedName>
</protein>
<evidence type="ECO:0000313" key="11">
    <source>
        <dbReference type="EMBL" id="GGF98403.1"/>
    </source>
</evidence>
<name>A0A8J2Z4U1_9GAMM</name>
<keyword evidence="4 9" id="KW-1133">Transmembrane helix</keyword>
<proteinExistence type="inferred from homology"/>
<evidence type="ECO:0000256" key="1">
    <source>
        <dbReference type="ARBA" id="ARBA00004401"/>
    </source>
</evidence>
<keyword evidence="12" id="KW-1185">Reference proteome</keyword>
<evidence type="ECO:0000259" key="10">
    <source>
        <dbReference type="Pfam" id="PF09976"/>
    </source>
</evidence>
<organism evidence="11 12">
    <name type="scientific">Cysteiniphilum litorale</name>
    <dbReference type="NCBI Taxonomy" id="2056700"/>
    <lineage>
        <taxon>Bacteria</taxon>
        <taxon>Pseudomonadati</taxon>
        <taxon>Pseudomonadota</taxon>
        <taxon>Gammaproteobacteria</taxon>
        <taxon>Thiotrichales</taxon>
        <taxon>Fastidiosibacteraceae</taxon>
        <taxon>Cysteiniphilum</taxon>
    </lineage>
</organism>
<dbReference type="PANTHER" id="PTHR38035:SF1">
    <property type="entry name" value="ANCILLARY SECYEG TRANSLOCON SUBUNIT"/>
    <property type="match status" value="1"/>
</dbReference>
<evidence type="ECO:0000313" key="12">
    <source>
        <dbReference type="Proteomes" id="UP000636949"/>
    </source>
</evidence>
<keyword evidence="3 9" id="KW-0812">Transmembrane</keyword>
<reference evidence="11" key="2">
    <citation type="submission" date="2020-09" db="EMBL/GenBank/DDBJ databases">
        <authorList>
            <person name="Sun Q."/>
            <person name="Zhou Y."/>
        </authorList>
    </citation>
    <scope>NUCLEOTIDE SEQUENCE</scope>
    <source>
        <strain evidence="11">CGMCC 1.15758</strain>
    </source>
</reference>
<keyword evidence="6" id="KW-0143">Chaperone</keyword>